<dbReference type="Pfam" id="PF19040">
    <property type="entry name" value="SGNH"/>
    <property type="match status" value="1"/>
</dbReference>
<evidence type="ECO:0000313" key="4">
    <source>
        <dbReference type="EMBL" id="STZ62410.1"/>
    </source>
</evidence>
<feature type="transmembrane region" description="Helical" evidence="1">
    <location>
        <begin position="390"/>
        <end position="411"/>
    </location>
</feature>
<keyword evidence="4" id="KW-0012">Acyltransferase</keyword>
<reference evidence="4 5" key="1">
    <citation type="submission" date="2018-06" db="EMBL/GenBank/DDBJ databases">
        <authorList>
            <consortium name="Pathogen Informatics"/>
            <person name="Doyle S."/>
        </authorList>
    </citation>
    <scope>NUCLEOTIDE SEQUENCE [LARGE SCALE GENOMIC DNA]</scope>
    <source>
        <strain evidence="4 5">NCTC10821</strain>
    </source>
</reference>
<accession>A0A378TP55</accession>
<dbReference type="PANTHER" id="PTHR23028">
    <property type="entry name" value="ACETYLTRANSFERASE"/>
    <property type="match status" value="1"/>
</dbReference>
<gene>
    <name evidence="4" type="primary">oatA_7</name>
    <name evidence="4" type="ORF">NCTC10821_05979</name>
</gene>
<dbReference type="GO" id="GO:0016020">
    <property type="term" value="C:membrane"/>
    <property type="evidence" value="ECO:0007669"/>
    <property type="project" value="TreeGrafter"/>
</dbReference>
<dbReference type="Pfam" id="PF01757">
    <property type="entry name" value="Acyl_transf_3"/>
    <property type="match status" value="1"/>
</dbReference>
<proteinExistence type="predicted"/>
<feature type="transmembrane region" description="Helical" evidence="1">
    <location>
        <begin position="92"/>
        <end position="112"/>
    </location>
</feature>
<feature type="transmembrane region" description="Helical" evidence="1">
    <location>
        <begin position="328"/>
        <end position="345"/>
    </location>
</feature>
<dbReference type="RefSeq" id="WP_232067990.1">
    <property type="nucleotide sequence ID" value="NZ_AP022600.1"/>
</dbReference>
<dbReference type="EC" id="2.3.1.-" evidence="4"/>
<dbReference type="EMBL" id="UGQT01000001">
    <property type="protein sequence ID" value="STZ62410.1"/>
    <property type="molecule type" value="Genomic_DNA"/>
</dbReference>
<dbReference type="PANTHER" id="PTHR23028:SF53">
    <property type="entry name" value="ACYL_TRANSF_3 DOMAIN-CONTAINING PROTEIN"/>
    <property type="match status" value="1"/>
</dbReference>
<feature type="domain" description="Acyltransferase 3" evidence="2">
    <location>
        <begin position="26"/>
        <end position="367"/>
    </location>
</feature>
<dbReference type="InterPro" id="IPR002656">
    <property type="entry name" value="Acyl_transf_3_dom"/>
</dbReference>
<feature type="transmembrane region" description="Helical" evidence="1">
    <location>
        <begin position="202"/>
        <end position="224"/>
    </location>
</feature>
<keyword evidence="4" id="KW-0808">Transferase</keyword>
<dbReference type="InterPro" id="IPR043968">
    <property type="entry name" value="SGNH"/>
</dbReference>
<keyword evidence="1" id="KW-1133">Transmembrane helix</keyword>
<dbReference type="InterPro" id="IPR050879">
    <property type="entry name" value="Acyltransferase_3"/>
</dbReference>
<feature type="transmembrane region" description="Helical" evidence="1">
    <location>
        <begin position="51"/>
        <end position="71"/>
    </location>
</feature>
<evidence type="ECO:0000313" key="5">
    <source>
        <dbReference type="Proteomes" id="UP000254978"/>
    </source>
</evidence>
<dbReference type="GO" id="GO:0009103">
    <property type="term" value="P:lipopolysaccharide biosynthetic process"/>
    <property type="evidence" value="ECO:0007669"/>
    <property type="project" value="TreeGrafter"/>
</dbReference>
<feature type="transmembrane region" description="Helical" evidence="1">
    <location>
        <begin position="29"/>
        <end position="45"/>
    </location>
</feature>
<evidence type="ECO:0000259" key="2">
    <source>
        <dbReference type="Pfam" id="PF01757"/>
    </source>
</evidence>
<evidence type="ECO:0000256" key="1">
    <source>
        <dbReference type="SAM" id="Phobius"/>
    </source>
</evidence>
<dbReference type="SUPFAM" id="SSF52266">
    <property type="entry name" value="SGNH hydrolase"/>
    <property type="match status" value="1"/>
</dbReference>
<dbReference type="Proteomes" id="UP000254978">
    <property type="component" value="Unassembled WGS sequence"/>
</dbReference>
<sequence length="735" mass="77946">MSHADSANRTVERHTSDAQRARFRPDIEGLRAVAVLAVVLFHAQIPGLDGGFIGVDVFFVISGFLITGLLWRETSTTGTVRLRTFYGARARRLLPAAALVGIITLITAAALLPLGQARAVMGDGIASALYVSNLWFILADVSYFDAAGHLPPSPFQHYWSLGVEEQFYLVWAPIFLVIAWVIRRRNRSRRLRADLSPSPRPYFVVLVVIASVSFGLSLLITYVMPAVAFFSLPTRAWQLAVGGILALTATRWRGLPHRGAVTLGWFGLVLILLACTLLSEATLYPGVAALLPTLGAALVIAAGCALPEQGCGRLLGLAPMRALGRVSYSWYLWHWPVLIFAPLLMGHPLGIVESSTAALLSLGLAALTLRYVENPVRYAPGIRDSSGRSLGLGAAATAATVCVGVGLLAVIPTPVGRGAPATPVVLAAAPAPAGSDLAAYDAAVTRAFAQMQGAVAASAEVRAVPANLQPSLADAPEQKQAMAFNGCVVSFFADALPECATGEDGSTTTVALFGDSHAAMLVPAFRQITGERHWRLETLSKAGCPPIDVPIDNVFARLAEQLQGCGRWREQAIARLRADPPDLVVVSLWRQYSTGSASNWTPGFVPYDPAWLAGLTDLVHQLRDTGTQVLVLGPIPDPQSIVPVCLSGHLDDARACAPTRTTAVNHTGITAETLATEHGGGHYADLTDLFCTADICPTIIGNTLVYLDWSHLTLEFAGLIAPALGALTDRALVDG</sequence>
<keyword evidence="5" id="KW-1185">Reference proteome</keyword>
<feature type="transmembrane region" description="Helical" evidence="1">
    <location>
        <begin position="236"/>
        <end position="252"/>
    </location>
</feature>
<feature type="domain" description="SGNH" evidence="3">
    <location>
        <begin position="495"/>
        <end position="724"/>
    </location>
</feature>
<feature type="transmembrane region" description="Helical" evidence="1">
    <location>
        <begin position="259"/>
        <end position="279"/>
    </location>
</feature>
<keyword evidence="1" id="KW-0812">Transmembrane</keyword>
<feature type="transmembrane region" description="Helical" evidence="1">
    <location>
        <begin position="166"/>
        <end position="182"/>
    </location>
</feature>
<dbReference type="GO" id="GO:0016747">
    <property type="term" value="F:acyltransferase activity, transferring groups other than amino-acyl groups"/>
    <property type="evidence" value="ECO:0007669"/>
    <property type="project" value="InterPro"/>
</dbReference>
<protein>
    <submittedName>
        <fullName evidence="4">Peptidoglycan O-acetyl transferase yrhL</fullName>
        <ecNumber evidence="4">2.3.1.-</ecNumber>
    </submittedName>
</protein>
<organism evidence="4 5">
    <name type="scientific">Mycolicibacterium tokaiense</name>
    <dbReference type="NCBI Taxonomy" id="39695"/>
    <lineage>
        <taxon>Bacteria</taxon>
        <taxon>Bacillati</taxon>
        <taxon>Actinomycetota</taxon>
        <taxon>Actinomycetes</taxon>
        <taxon>Mycobacteriales</taxon>
        <taxon>Mycobacteriaceae</taxon>
        <taxon>Mycolicibacterium</taxon>
    </lineage>
</organism>
<feature type="transmembrane region" description="Helical" evidence="1">
    <location>
        <begin position="285"/>
        <end position="307"/>
    </location>
</feature>
<feature type="transmembrane region" description="Helical" evidence="1">
    <location>
        <begin position="351"/>
        <end position="369"/>
    </location>
</feature>
<name>A0A378TP55_9MYCO</name>
<keyword evidence="1" id="KW-0472">Membrane</keyword>
<evidence type="ECO:0000259" key="3">
    <source>
        <dbReference type="Pfam" id="PF19040"/>
    </source>
</evidence>
<dbReference type="AlphaFoldDB" id="A0A378TP55"/>